<feature type="compositionally biased region" description="Low complexity" evidence="1">
    <location>
        <begin position="86"/>
        <end position="102"/>
    </location>
</feature>
<feature type="region of interest" description="Disordered" evidence="1">
    <location>
        <begin position="1"/>
        <end position="120"/>
    </location>
</feature>
<dbReference type="RefSeq" id="XP_041220513.1">
    <property type="nucleotide sequence ID" value="XM_041372856.1"/>
</dbReference>
<dbReference type="GeneID" id="64667154"/>
<feature type="compositionally biased region" description="Basic and acidic residues" evidence="1">
    <location>
        <begin position="7"/>
        <end position="16"/>
    </location>
</feature>
<feature type="compositionally biased region" description="Polar residues" evidence="1">
    <location>
        <begin position="31"/>
        <end position="40"/>
    </location>
</feature>
<protein>
    <submittedName>
        <fullName evidence="2">Uncharacterized protein</fullName>
    </submittedName>
</protein>
<feature type="region of interest" description="Disordered" evidence="1">
    <location>
        <begin position="159"/>
        <end position="189"/>
    </location>
</feature>
<proteinExistence type="predicted"/>
<name>A0AAD4DVV1_9AGAM</name>
<evidence type="ECO:0000313" key="2">
    <source>
        <dbReference type="EMBL" id="KAG1894937.1"/>
    </source>
</evidence>
<reference evidence="2" key="1">
    <citation type="journal article" date="2020" name="New Phytol.">
        <title>Comparative genomics reveals dynamic genome evolution in host specialist ectomycorrhizal fungi.</title>
        <authorList>
            <person name="Lofgren L.A."/>
            <person name="Nguyen N.H."/>
            <person name="Vilgalys R."/>
            <person name="Ruytinx J."/>
            <person name="Liao H.L."/>
            <person name="Branco S."/>
            <person name="Kuo A."/>
            <person name="LaButti K."/>
            <person name="Lipzen A."/>
            <person name="Andreopoulos W."/>
            <person name="Pangilinan J."/>
            <person name="Riley R."/>
            <person name="Hundley H."/>
            <person name="Na H."/>
            <person name="Barry K."/>
            <person name="Grigoriev I.V."/>
            <person name="Stajich J.E."/>
            <person name="Kennedy P.G."/>
        </authorList>
    </citation>
    <scope>NUCLEOTIDE SEQUENCE</scope>
    <source>
        <strain evidence="2">FC203</strain>
    </source>
</reference>
<comment type="caution">
    <text evidence="2">The sequence shown here is derived from an EMBL/GenBank/DDBJ whole genome shotgun (WGS) entry which is preliminary data.</text>
</comment>
<dbReference type="EMBL" id="JABBWK010000073">
    <property type="protein sequence ID" value="KAG1894937.1"/>
    <property type="molecule type" value="Genomic_DNA"/>
</dbReference>
<evidence type="ECO:0000256" key="1">
    <source>
        <dbReference type="SAM" id="MobiDB-lite"/>
    </source>
</evidence>
<feature type="compositionally biased region" description="Polar residues" evidence="1">
    <location>
        <begin position="109"/>
        <end position="118"/>
    </location>
</feature>
<keyword evidence="3" id="KW-1185">Reference proteome</keyword>
<accession>A0AAD4DVV1</accession>
<sequence length="189" mass="20039">MVNFAELKQKAGKAKDASVTMMVNTRDKYSSVPSSKTNWDPNWKRAPPPAPAGSSGNGSPPPPLRSRPDASGSTRSSVVSPPPPSAHGSRSGAPSSPSYSHISPPPARATSSYRSQMAGSADPVNHIDWANLSQEDKDEFFSWLDEFFSRYLDITLPSGRSSAGMKGSTAVTVQSAGPPPVNLNSRPSW</sequence>
<dbReference type="Proteomes" id="UP001195769">
    <property type="component" value="Unassembled WGS sequence"/>
</dbReference>
<organism evidence="2 3">
    <name type="scientific">Suillus fuscotomentosus</name>
    <dbReference type="NCBI Taxonomy" id="1912939"/>
    <lineage>
        <taxon>Eukaryota</taxon>
        <taxon>Fungi</taxon>
        <taxon>Dikarya</taxon>
        <taxon>Basidiomycota</taxon>
        <taxon>Agaricomycotina</taxon>
        <taxon>Agaricomycetes</taxon>
        <taxon>Agaricomycetidae</taxon>
        <taxon>Boletales</taxon>
        <taxon>Suillineae</taxon>
        <taxon>Suillaceae</taxon>
        <taxon>Suillus</taxon>
    </lineage>
</organism>
<gene>
    <name evidence="2" type="ORF">F5891DRAFT_700692</name>
</gene>
<evidence type="ECO:0000313" key="3">
    <source>
        <dbReference type="Proteomes" id="UP001195769"/>
    </source>
</evidence>
<dbReference type="AlphaFoldDB" id="A0AAD4DVV1"/>